<dbReference type="RefSeq" id="WP_099479565.1">
    <property type="nucleotide sequence ID" value="NZ_CP016809.1"/>
</dbReference>
<dbReference type="EMBL" id="CP016809">
    <property type="protein sequence ID" value="ANY75779.1"/>
    <property type="molecule type" value="Genomic_DNA"/>
</dbReference>
<evidence type="ECO:0000313" key="1">
    <source>
        <dbReference type="EMBL" id="ANY75779.1"/>
    </source>
</evidence>
<gene>
    <name evidence="1" type="ORF">BBD41_26150</name>
</gene>
<accession>A0A1B2E753</accession>
<protein>
    <recommendedName>
        <fullName evidence="2">Copper amine oxidase-like N-terminal domain-containing protein</fullName>
    </recommendedName>
</protein>
<sequence length="375" mass="42516">MKKLLKTKVLIIFLVTSFFSIFLLPESNASSNVVPRNAYLSGEKSVFLDGDVLVTREKAYSIEKINNPGTYVPVKLLSKLKNVSIDYSKPITVKSNKGTYKINESNSVLLDGTTYIKLEYFYKISGLSGTDDYKSNTIFLWSSKEGKAKSEKLISQLKRVSDDNLRTYMGKKVYIYDGEKIGRVIEIAVISNQTTSVKILLNDGSVVEEFVIGSTPDTFCTYFFYESINSFYAGKHYWANKNQLPSSNPLLNIEKIYFKSVKLKGSNLFVTAKRSNGANVTFKLPFYGDPGTVIKQGFYTVNPKSVFPKWSSATWNRIVQQRIAIGMNQDQVLLSWGAPDDYSSYTGSYITMDQWIYGDTYLHFYNGILESWSDY</sequence>
<name>A0A1B2E753_9BACL</name>
<reference evidence="1" key="1">
    <citation type="submission" date="2016-08" db="EMBL/GenBank/DDBJ databases">
        <title>Complete Genome Seqeunce of Paenibacillus sp. nov. IHBB 9852 from high altitute lake of Indian trans-Himalayas.</title>
        <authorList>
            <person name="Kiran S."/>
            <person name="Swarnkar M.K."/>
            <person name="Rana A."/>
            <person name="Tewari R."/>
            <person name="Gulati A."/>
        </authorList>
    </citation>
    <scope>NUCLEOTIDE SEQUENCE [LARGE SCALE GENOMIC DNA]</scope>
    <source>
        <strain evidence="1">IHBB 9852</strain>
    </source>
</reference>
<proteinExistence type="predicted"/>
<dbReference type="KEGG" id="pib:BBD41_26150"/>
<dbReference type="GeneID" id="48311787"/>
<dbReference type="AlphaFoldDB" id="A0A1B2E753"/>
<evidence type="ECO:0008006" key="2">
    <source>
        <dbReference type="Google" id="ProtNLM"/>
    </source>
</evidence>
<organism evidence="1">
    <name type="scientific">Paenibacillus ihbetae</name>
    <dbReference type="NCBI Taxonomy" id="1870820"/>
    <lineage>
        <taxon>Bacteria</taxon>
        <taxon>Bacillati</taxon>
        <taxon>Bacillota</taxon>
        <taxon>Bacilli</taxon>
        <taxon>Bacillales</taxon>
        <taxon>Paenibacillaceae</taxon>
        <taxon>Paenibacillus</taxon>
    </lineage>
</organism>